<protein>
    <submittedName>
        <fullName evidence="10">Bestrophin</fullName>
    </submittedName>
</protein>
<keyword evidence="3" id="KW-1003">Cell membrane</keyword>
<dbReference type="EMBL" id="JADFFK010000010">
    <property type="protein sequence ID" value="MBE9638116.1"/>
    <property type="molecule type" value="Genomic_DNA"/>
</dbReference>
<evidence type="ECO:0000313" key="10">
    <source>
        <dbReference type="EMBL" id="MBE9638116.1"/>
    </source>
</evidence>
<keyword evidence="6" id="KW-0406">Ion transport</keyword>
<name>A0ABR9X3N3_9RHOB</name>
<evidence type="ECO:0000256" key="6">
    <source>
        <dbReference type="ARBA" id="ARBA00023065"/>
    </source>
</evidence>
<comment type="subcellular location">
    <subcellularLocation>
        <location evidence="1">Cell membrane</location>
        <topology evidence="1">Multi-pass membrane protein</topology>
    </subcellularLocation>
</comment>
<proteinExistence type="inferred from homology"/>
<keyword evidence="5 9" id="KW-1133">Transmembrane helix</keyword>
<dbReference type="Proteomes" id="UP000607796">
    <property type="component" value="Unassembled WGS sequence"/>
</dbReference>
<evidence type="ECO:0000256" key="5">
    <source>
        <dbReference type="ARBA" id="ARBA00022989"/>
    </source>
</evidence>
<organism evidence="10 11">
    <name type="scientific">Salipiger mangrovisoli</name>
    <dbReference type="NCBI Taxonomy" id="2865933"/>
    <lineage>
        <taxon>Bacteria</taxon>
        <taxon>Pseudomonadati</taxon>
        <taxon>Pseudomonadota</taxon>
        <taxon>Alphaproteobacteria</taxon>
        <taxon>Rhodobacterales</taxon>
        <taxon>Roseobacteraceae</taxon>
        <taxon>Salipiger</taxon>
    </lineage>
</organism>
<evidence type="ECO:0000256" key="2">
    <source>
        <dbReference type="ARBA" id="ARBA00022448"/>
    </source>
</evidence>
<feature type="transmembrane region" description="Helical" evidence="9">
    <location>
        <begin position="215"/>
        <end position="235"/>
    </location>
</feature>
<keyword evidence="7 9" id="KW-0472">Membrane</keyword>
<dbReference type="PANTHER" id="PTHR33281">
    <property type="entry name" value="UPF0187 PROTEIN YNEE"/>
    <property type="match status" value="1"/>
</dbReference>
<comment type="similarity">
    <text evidence="8">Belongs to the anion channel-forming bestrophin (TC 1.A.46) family.</text>
</comment>
<evidence type="ECO:0000256" key="4">
    <source>
        <dbReference type="ARBA" id="ARBA00022692"/>
    </source>
</evidence>
<keyword evidence="11" id="KW-1185">Reference proteome</keyword>
<keyword evidence="2" id="KW-0813">Transport</keyword>
<accession>A0ABR9X3N3</accession>
<dbReference type="PANTHER" id="PTHR33281:SF19">
    <property type="entry name" value="VOLTAGE-DEPENDENT ANION CHANNEL-FORMING PROTEIN YNEE"/>
    <property type="match status" value="1"/>
</dbReference>
<keyword evidence="4 9" id="KW-0812">Transmembrane</keyword>
<dbReference type="Pfam" id="PF25539">
    <property type="entry name" value="Bestrophin_2"/>
    <property type="match status" value="1"/>
</dbReference>
<evidence type="ECO:0000256" key="7">
    <source>
        <dbReference type="ARBA" id="ARBA00023136"/>
    </source>
</evidence>
<evidence type="ECO:0000313" key="11">
    <source>
        <dbReference type="Proteomes" id="UP000607796"/>
    </source>
</evidence>
<dbReference type="InterPro" id="IPR044669">
    <property type="entry name" value="YneE/VCCN1/2-like"/>
</dbReference>
<sequence>MILRKRPSILGLFLVLRGSVIQVIWKQLLLVMAVALAVVWAHGALPQVVVALDFAPFGLIGIALSVFLSFRNGACYDRWWEARKLWGLMIQTARDMVRQTIVLEDTPERRQILMALVQFGHRAAKQLRGQPPADSADAALIEAGRSVSRLERDGRLTGTEALVLHESLARMAGALLGCERLAHTPVPFAYTLLLHRTAYLFCIMLPFGFVDELGWATPLAAGLVAYAFFGLDALADELEMPFSHNQNAMPLTTYATAMEIALRGALGDSDLPELPKPVNYLLT</sequence>
<evidence type="ECO:0000256" key="1">
    <source>
        <dbReference type="ARBA" id="ARBA00004651"/>
    </source>
</evidence>
<reference evidence="10 11" key="1">
    <citation type="journal article" date="2021" name="Int. J. Syst. Evol. Microbiol.">
        <title>Salipiger mangrovisoli sp. nov., isolated from mangrove soil and the proposal for the reclassification of Paraphaeobacter pallidus as Salipiger pallidus comb. nov.</title>
        <authorList>
            <person name="Du J."/>
            <person name="Liu Y."/>
            <person name="Pei T."/>
            <person name="Deng M.R."/>
            <person name="Zhu H."/>
        </authorList>
    </citation>
    <scope>NUCLEOTIDE SEQUENCE [LARGE SCALE GENOMIC DNA]</scope>
    <source>
        <strain evidence="10 11">6D45A</strain>
    </source>
</reference>
<evidence type="ECO:0000256" key="3">
    <source>
        <dbReference type="ARBA" id="ARBA00022475"/>
    </source>
</evidence>
<gene>
    <name evidence="10" type="ORF">IQ782_14775</name>
</gene>
<evidence type="ECO:0000256" key="9">
    <source>
        <dbReference type="SAM" id="Phobius"/>
    </source>
</evidence>
<feature type="transmembrane region" description="Helical" evidence="9">
    <location>
        <begin position="188"/>
        <end position="209"/>
    </location>
</feature>
<feature type="transmembrane region" description="Helical" evidence="9">
    <location>
        <begin position="12"/>
        <end position="42"/>
    </location>
</feature>
<feature type="transmembrane region" description="Helical" evidence="9">
    <location>
        <begin position="48"/>
        <end position="70"/>
    </location>
</feature>
<evidence type="ECO:0000256" key="8">
    <source>
        <dbReference type="ARBA" id="ARBA00034708"/>
    </source>
</evidence>
<comment type="caution">
    <text evidence="10">The sequence shown here is derived from an EMBL/GenBank/DDBJ whole genome shotgun (WGS) entry which is preliminary data.</text>
</comment>